<feature type="transmembrane region" description="Helical" evidence="5">
    <location>
        <begin position="81"/>
        <end position="100"/>
    </location>
</feature>
<feature type="domain" description="Major facilitator superfamily (MFS) profile" evidence="6">
    <location>
        <begin position="17"/>
        <end position="573"/>
    </location>
</feature>
<protein>
    <submittedName>
        <fullName evidence="7">Putative transporter C3H1.06c</fullName>
    </submittedName>
</protein>
<dbReference type="GO" id="GO:0022857">
    <property type="term" value="F:transmembrane transporter activity"/>
    <property type="evidence" value="ECO:0007669"/>
    <property type="project" value="InterPro"/>
</dbReference>
<dbReference type="PANTHER" id="PTHR23501:SF102">
    <property type="entry name" value="DRUG TRANSPORTER, PUTATIVE (AFU_ORTHOLOGUE AFUA_3G08530)-RELATED"/>
    <property type="match status" value="1"/>
</dbReference>
<organism evidence="7 8">
    <name type="scientific">Grifola frondosa</name>
    <name type="common">Maitake</name>
    <name type="synonym">Polyporus frondosus</name>
    <dbReference type="NCBI Taxonomy" id="5627"/>
    <lineage>
        <taxon>Eukaryota</taxon>
        <taxon>Fungi</taxon>
        <taxon>Dikarya</taxon>
        <taxon>Basidiomycota</taxon>
        <taxon>Agaricomycotina</taxon>
        <taxon>Agaricomycetes</taxon>
        <taxon>Polyporales</taxon>
        <taxon>Grifolaceae</taxon>
        <taxon>Grifola</taxon>
    </lineage>
</organism>
<feature type="transmembrane region" description="Helical" evidence="5">
    <location>
        <begin position="490"/>
        <end position="509"/>
    </location>
</feature>
<dbReference type="InterPro" id="IPR036259">
    <property type="entry name" value="MFS_trans_sf"/>
</dbReference>
<comment type="subcellular location">
    <subcellularLocation>
        <location evidence="1">Membrane</location>
        <topology evidence="1">Multi-pass membrane protein</topology>
    </subcellularLocation>
</comment>
<dbReference type="SUPFAM" id="SSF103473">
    <property type="entry name" value="MFS general substrate transporter"/>
    <property type="match status" value="1"/>
</dbReference>
<evidence type="ECO:0000313" key="8">
    <source>
        <dbReference type="Proteomes" id="UP000092993"/>
    </source>
</evidence>
<name>A0A1C7M8W0_GRIFR</name>
<dbReference type="PROSITE" id="PS00216">
    <property type="entry name" value="SUGAR_TRANSPORT_1"/>
    <property type="match status" value="1"/>
</dbReference>
<dbReference type="Proteomes" id="UP000092993">
    <property type="component" value="Unassembled WGS sequence"/>
</dbReference>
<keyword evidence="8" id="KW-1185">Reference proteome</keyword>
<dbReference type="OrthoDB" id="3437016at2759"/>
<dbReference type="InterPro" id="IPR005829">
    <property type="entry name" value="Sugar_transporter_CS"/>
</dbReference>
<sequence length="573" mass="61456">MPEAAKKKRKGSAFWLSFLAIVVSTFLSALDLTAVSTALPTITHDLHGADNFVWIGSAYGLASTAILPLSGCLADIFGRKPIMLISIIFFSLGGALSGAAQNMHMLIAARTVQGIGGGGILNLAEIITSDLVPLAERGVYQGMLGLTWSLASGIGPPLVCFLAWLFFVNLPLTGIAFGLVILFLHVRAPEGAVRAKLARVDWFGNLIVIAGTTLAIIGLTWGGIHYPWDSVHVLAPLIIGLFLICIFFIYERKIPSEPTIPWEVVNNRTSLGGYFGTAVHGIVSASLIFYLPVYFQASLGASPVQSAVDMLATALCISAFALMAGIVVSVTKKYRPVNGLAWVLIIIGFGLLSLLRADSSVGQWVGYQIVAAAGIGILVSAHIGCSEETDIEVAMQFSAAVFAILAPLPVSRTAGALAFFAFIRTFAQTWGLTISSAILQNELKKRLPIDFVAQFPQGLEIAYAAIPQIPSLPEPLRSEVQAAFATSMSAVWKTMIGISGLGFFSVFLLKEIPMNRETDERFGLHDTKRRAVDEKQADVEEQAKEGSEDIVETPRTEFYDASRCVLAAIVMVF</sequence>
<dbReference type="GO" id="GO:0005886">
    <property type="term" value="C:plasma membrane"/>
    <property type="evidence" value="ECO:0007669"/>
    <property type="project" value="TreeGrafter"/>
</dbReference>
<feature type="transmembrane region" description="Helical" evidence="5">
    <location>
        <begin position="271"/>
        <end position="291"/>
    </location>
</feature>
<evidence type="ECO:0000256" key="1">
    <source>
        <dbReference type="ARBA" id="ARBA00004141"/>
    </source>
</evidence>
<dbReference type="InterPro" id="IPR020846">
    <property type="entry name" value="MFS_dom"/>
</dbReference>
<feature type="transmembrane region" description="Helical" evidence="5">
    <location>
        <begin position="12"/>
        <end position="32"/>
    </location>
</feature>
<dbReference type="Gene3D" id="1.20.1250.20">
    <property type="entry name" value="MFS general substrate transporter like domains"/>
    <property type="match status" value="2"/>
</dbReference>
<feature type="transmembrane region" description="Helical" evidence="5">
    <location>
        <begin position="161"/>
        <end position="184"/>
    </location>
</feature>
<feature type="transmembrane region" description="Helical" evidence="5">
    <location>
        <begin position="337"/>
        <end position="355"/>
    </location>
</feature>
<evidence type="ECO:0000256" key="3">
    <source>
        <dbReference type="ARBA" id="ARBA00022989"/>
    </source>
</evidence>
<feature type="transmembrane region" description="Helical" evidence="5">
    <location>
        <begin position="393"/>
        <end position="410"/>
    </location>
</feature>
<feature type="transmembrane region" description="Helical" evidence="5">
    <location>
        <begin position="230"/>
        <end position="250"/>
    </location>
</feature>
<dbReference type="AlphaFoldDB" id="A0A1C7M8W0"/>
<dbReference type="EMBL" id="LUGG01000007">
    <property type="protein sequence ID" value="OBZ72796.1"/>
    <property type="molecule type" value="Genomic_DNA"/>
</dbReference>
<dbReference type="PROSITE" id="PS50850">
    <property type="entry name" value="MFS"/>
    <property type="match status" value="1"/>
</dbReference>
<dbReference type="STRING" id="5627.A0A1C7M8W0"/>
<keyword evidence="2 5" id="KW-0812">Transmembrane</keyword>
<evidence type="ECO:0000256" key="2">
    <source>
        <dbReference type="ARBA" id="ARBA00022692"/>
    </source>
</evidence>
<proteinExistence type="predicted"/>
<comment type="caution">
    <text evidence="7">The sequence shown here is derived from an EMBL/GenBank/DDBJ whole genome shotgun (WGS) entry which is preliminary data.</text>
</comment>
<evidence type="ECO:0000313" key="7">
    <source>
        <dbReference type="EMBL" id="OBZ72796.1"/>
    </source>
</evidence>
<evidence type="ECO:0000259" key="6">
    <source>
        <dbReference type="PROSITE" id="PS50850"/>
    </source>
</evidence>
<dbReference type="OMA" id="MAEIIMA"/>
<keyword evidence="3 5" id="KW-1133">Transmembrane helix</keyword>
<gene>
    <name evidence="7" type="ORF">A0H81_07332</name>
</gene>
<accession>A0A1C7M8W0</accession>
<reference evidence="7 8" key="1">
    <citation type="submission" date="2016-03" db="EMBL/GenBank/DDBJ databases">
        <title>Whole genome sequencing of Grifola frondosa 9006-11.</title>
        <authorList>
            <person name="Min B."/>
            <person name="Park H."/>
            <person name="Kim J.-G."/>
            <person name="Cho H."/>
            <person name="Oh Y.-L."/>
            <person name="Kong W.-S."/>
            <person name="Choi I.-G."/>
        </authorList>
    </citation>
    <scope>NUCLEOTIDE SEQUENCE [LARGE SCALE GENOMIC DNA]</scope>
    <source>
        <strain evidence="7 8">9006-11</strain>
    </source>
</reference>
<evidence type="ECO:0000256" key="4">
    <source>
        <dbReference type="ARBA" id="ARBA00023136"/>
    </source>
</evidence>
<feature type="transmembrane region" description="Helical" evidence="5">
    <location>
        <begin position="311"/>
        <end position="330"/>
    </location>
</feature>
<keyword evidence="4 5" id="KW-0472">Membrane</keyword>
<dbReference type="InterPro" id="IPR011701">
    <property type="entry name" value="MFS"/>
</dbReference>
<evidence type="ECO:0000256" key="5">
    <source>
        <dbReference type="SAM" id="Phobius"/>
    </source>
</evidence>
<feature type="transmembrane region" description="Helical" evidence="5">
    <location>
        <begin position="361"/>
        <end position="381"/>
    </location>
</feature>
<dbReference type="PANTHER" id="PTHR23501">
    <property type="entry name" value="MAJOR FACILITATOR SUPERFAMILY"/>
    <property type="match status" value="1"/>
</dbReference>
<feature type="transmembrane region" description="Helical" evidence="5">
    <location>
        <begin position="52"/>
        <end position="74"/>
    </location>
</feature>
<dbReference type="Pfam" id="PF07690">
    <property type="entry name" value="MFS_1"/>
    <property type="match status" value="1"/>
</dbReference>
<feature type="transmembrane region" description="Helical" evidence="5">
    <location>
        <begin position="205"/>
        <end position="224"/>
    </location>
</feature>